<dbReference type="Proteomes" id="UP000228680">
    <property type="component" value="Unassembled WGS sequence"/>
</dbReference>
<keyword evidence="1" id="KW-0472">Membrane</keyword>
<feature type="transmembrane region" description="Helical" evidence="1">
    <location>
        <begin position="116"/>
        <end position="135"/>
    </location>
</feature>
<accession>A0A2M9EZY6</accession>
<keyword evidence="1" id="KW-0812">Transmembrane</keyword>
<sequence>MNFHKRVLIGSIFHIFDFTIGFFDILPDFIGFLVIASAFSVHSTREANKGLILSLILVMTSLIQLMVPIPNMGLTMLPFDGYLGVLMIIVGALTILHFGYIFIVSNQILSDQDAKFPKVFMIVQLVNFALLGLVVHVTSSVALTISLLSIGLSVLSMIYFFIALIQRKNLENQLKLIDFTELGHSTV</sequence>
<feature type="transmembrane region" description="Helical" evidence="1">
    <location>
        <begin position="12"/>
        <end position="39"/>
    </location>
</feature>
<evidence type="ECO:0000313" key="3">
    <source>
        <dbReference type="Proteomes" id="UP000228680"/>
    </source>
</evidence>
<dbReference type="AlphaFoldDB" id="A0A2M9EZY6"/>
<evidence type="ECO:0000256" key="1">
    <source>
        <dbReference type="SAM" id="Phobius"/>
    </source>
</evidence>
<dbReference type="RefSeq" id="WP_100353321.1">
    <property type="nucleotide sequence ID" value="NZ_PCGR01000002.1"/>
</dbReference>
<organism evidence="2 3">
    <name type="scientific">Chryseomicrobium excrementi</name>
    <dbReference type="NCBI Taxonomy" id="2041346"/>
    <lineage>
        <taxon>Bacteria</taxon>
        <taxon>Bacillati</taxon>
        <taxon>Bacillota</taxon>
        <taxon>Bacilli</taxon>
        <taxon>Bacillales</taxon>
        <taxon>Caryophanaceae</taxon>
        <taxon>Chryseomicrobium</taxon>
    </lineage>
</organism>
<feature type="transmembrane region" description="Helical" evidence="1">
    <location>
        <begin position="141"/>
        <end position="165"/>
    </location>
</feature>
<dbReference type="EMBL" id="PCGR01000002">
    <property type="protein sequence ID" value="PJK16765.1"/>
    <property type="molecule type" value="Genomic_DNA"/>
</dbReference>
<keyword evidence="3" id="KW-1185">Reference proteome</keyword>
<dbReference type="OrthoDB" id="2596219at2"/>
<comment type="caution">
    <text evidence="2">The sequence shown here is derived from an EMBL/GenBank/DDBJ whole genome shotgun (WGS) entry which is preliminary data.</text>
</comment>
<protein>
    <submittedName>
        <fullName evidence="2">Uncharacterized protein</fullName>
    </submittedName>
</protein>
<proteinExistence type="predicted"/>
<keyword evidence="1" id="KW-1133">Transmembrane helix</keyword>
<name>A0A2M9EZY6_9BACL</name>
<reference evidence="2 3" key="1">
    <citation type="submission" date="2017-10" db="EMBL/GenBank/DDBJ databases">
        <title>Draft genome of Chryseomicrobium casticus sp. nov.</title>
        <authorList>
            <person name="Chakraborty R."/>
            <person name="Saha T."/>
        </authorList>
    </citation>
    <scope>NUCLEOTIDE SEQUENCE [LARGE SCALE GENOMIC DNA]</scope>
    <source>
        <strain evidence="2 3">ET03</strain>
    </source>
</reference>
<gene>
    <name evidence="2" type="ORF">CQS04_06320</name>
</gene>
<feature type="transmembrane region" description="Helical" evidence="1">
    <location>
        <begin position="81"/>
        <end position="104"/>
    </location>
</feature>
<feature type="transmembrane region" description="Helical" evidence="1">
    <location>
        <begin position="51"/>
        <end position="69"/>
    </location>
</feature>
<evidence type="ECO:0000313" key="2">
    <source>
        <dbReference type="EMBL" id="PJK16765.1"/>
    </source>
</evidence>